<dbReference type="InterPro" id="IPR045600">
    <property type="entry name" value="RelA/SpoT_AH_RIS"/>
</dbReference>
<organism evidence="8 9">
    <name type="scientific">Sulfuricella denitrificans (strain DSM 22764 / NBRC 105220 / skB26)</name>
    <dbReference type="NCBI Taxonomy" id="1163617"/>
    <lineage>
        <taxon>Bacteria</taxon>
        <taxon>Pseudomonadati</taxon>
        <taxon>Pseudomonadota</taxon>
        <taxon>Betaproteobacteria</taxon>
        <taxon>Nitrosomonadales</taxon>
        <taxon>Sulfuricellaceae</taxon>
        <taxon>Sulfuricella</taxon>
    </lineage>
</organism>
<dbReference type="FunFam" id="3.30.460.10:FF:000001">
    <property type="entry name" value="GTP pyrophosphokinase RelA"/>
    <property type="match status" value="1"/>
</dbReference>
<evidence type="ECO:0000259" key="6">
    <source>
        <dbReference type="PROSITE" id="PS51671"/>
    </source>
</evidence>
<feature type="domain" description="ACT" evidence="6">
    <location>
        <begin position="656"/>
        <end position="728"/>
    </location>
</feature>
<dbReference type="PROSITE" id="PS51671">
    <property type="entry name" value="ACT"/>
    <property type="match status" value="1"/>
</dbReference>
<dbReference type="Gene3D" id="1.10.3210.10">
    <property type="entry name" value="Hypothetical protein af1432"/>
    <property type="match status" value="1"/>
</dbReference>
<dbReference type="SMART" id="SM00954">
    <property type="entry name" value="RelA_SpoT"/>
    <property type="match status" value="1"/>
</dbReference>
<dbReference type="InterPro" id="IPR043519">
    <property type="entry name" value="NT_sf"/>
</dbReference>
<dbReference type="Gene3D" id="3.30.460.10">
    <property type="entry name" value="Beta Polymerase, domain 2"/>
    <property type="match status" value="1"/>
</dbReference>
<dbReference type="InterPro" id="IPR045865">
    <property type="entry name" value="ACT-like_dom_sf"/>
</dbReference>
<dbReference type="CDD" id="cd04876">
    <property type="entry name" value="ACT_RelA-SpoT"/>
    <property type="match status" value="1"/>
</dbReference>
<dbReference type="Pfam" id="PF19296">
    <property type="entry name" value="RelA_AH_RIS"/>
    <property type="match status" value="1"/>
</dbReference>
<feature type="domain" description="TGS" evidence="7">
    <location>
        <begin position="403"/>
        <end position="464"/>
    </location>
</feature>
<dbReference type="GO" id="GO:0008728">
    <property type="term" value="F:GTP diphosphokinase activity"/>
    <property type="evidence" value="ECO:0007669"/>
    <property type="project" value="TreeGrafter"/>
</dbReference>
<dbReference type="FunFam" id="3.10.20.30:FF:000002">
    <property type="entry name" value="GTP pyrophosphokinase (RelA/SpoT)"/>
    <property type="match status" value="1"/>
</dbReference>
<gene>
    <name evidence="8" type="ORF">SCD_n01104</name>
</gene>
<dbReference type="Pfam" id="PF04607">
    <property type="entry name" value="RelA_SpoT"/>
    <property type="match status" value="1"/>
</dbReference>
<dbReference type="InterPro" id="IPR004095">
    <property type="entry name" value="TGS"/>
</dbReference>
<dbReference type="InterPro" id="IPR012676">
    <property type="entry name" value="TGS-like"/>
</dbReference>
<dbReference type="Pfam" id="PF13328">
    <property type="entry name" value="HD_4"/>
    <property type="match status" value="1"/>
</dbReference>
<dbReference type="InterPro" id="IPR004811">
    <property type="entry name" value="RelA/Spo_fam"/>
</dbReference>
<dbReference type="SUPFAM" id="SSF55021">
    <property type="entry name" value="ACT-like"/>
    <property type="match status" value="1"/>
</dbReference>
<sequence>MVSVHSSHTLPTGGDQPDFPSWLESLGIELSPQGRGTLLHACEFAQELNTEDPDAMRHVLGTAVILAHQNLDQESIVAAILQGAAEHDPEVLAKVAAIFGEGVARLVDGVARMGQISEYSAPAGGDKREQGAHIESLRKMLLAMVEDIRVVLIKLAERTQAMRELSHADEDTRHRVAHEVQDIFAPLANRLGVWQVKWELEDLSFRYLEPDLYKKIARLLDEKRLGREQYIADVREQLRQELHKNGVVAEVSGRPKHIYSIYKKMKRKGVDFSEVYDVRAVRVLVNDLKDCYTALGVVHSLWQPIPGEFDDYIAHPKGNDYRSLHTAVVGPEEKALEVQIRTHDMHNHAELGVAAHWRYKEGGRQDAGFEEKIAWLRQIMEWKEDVHDAGELMEQFKTGLFQDTVYILTPQGKVVALSKGATPIDFAYHVHTDLGDRCRGAKVDGNIVPLTYPLQNGQRVEIITVKQGGPSRDWLNFNLGYVRTSRAKAKIRHWFKHQHYEENVAQGREALEKETHRLGLPLPNLETLAQKNRFARPEDLLAAIGRGDITARQVMAAIQEEVVPKEEEWHLPAPRAGIGPSASGVLLHGEGGMLTTIAKCCKPVPPDAIIGFVTRGRGVAIHRQDCPNVLHFDESQRDRLLVASWGTKSGGHYEVDIEIEANDRQGLLRDVSEVMTREKINVTAVSTLSRGLQAGMRFTVQIADLDQLARIIAQIREVPGVAGAWRRS</sequence>
<evidence type="ECO:0000256" key="1">
    <source>
        <dbReference type="ARBA" id="ARBA00019852"/>
    </source>
</evidence>
<dbReference type="RefSeq" id="WP_009206110.1">
    <property type="nucleotide sequence ID" value="NC_022357.1"/>
</dbReference>
<accession>S6A9Y9</accession>
<name>S6A9Y9_SULDS</name>
<dbReference type="AlphaFoldDB" id="S6A9Y9"/>
<dbReference type="InterPro" id="IPR033655">
    <property type="entry name" value="TGS_RelA/SpoT"/>
</dbReference>
<evidence type="ECO:0000256" key="4">
    <source>
        <dbReference type="ARBA" id="ARBA00033308"/>
    </source>
</evidence>
<reference evidence="8 9" key="1">
    <citation type="journal article" date="2012" name="Appl. Environ. Microbiol.">
        <title>Draft genome sequence of a psychrotolerant sulfur-oxidizing bacterium, Sulfuricella denitrificans skB26, and proteomic insights into cold adaptation.</title>
        <authorList>
            <person name="Watanabe T."/>
            <person name="Kojima H."/>
            <person name="Fukui M."/>
        </authorList>
    </citation>
    <scope>NUCLEOTIDE SEQUENCE [LARGE SCALE GENOMIC DNA]</scope>
    <source>
        <strain evidence="9">skB26</strain>
    </source>
</reference>
<dbReference type="PANTHER" id="PTHR21262:SF31">
    <property type="entry name" value="GTP PYROPHOSPHOKINASE"/>
    <property type="match status" value="1"/>
</dbReference>
<evidence type="ECO:0000313" key="8">
    <source>
        <dbReference type="EMBL" id="BAN34940.1"/>
    </source>
</evidence>
<evidence type="ECO:0000256" key="3">
    <source>
        <dbReference type="ARBA" id="ARBA00032407"/>
    </source>
</evidence>
<dbReference type="GO" id="GO:0015949">
    <property type="term" value="P:nucleobase-containing small molecule interconversion"/>
    <property type="evidence" value="ECO:0007669"/>
    <property type="project" value="UniProtKB-ARBA"/>
</dbReference>
<dbReference type="SUPFAM" id="SSF109604">
    <property type="entry name" value="HD-domain/PDEase-like"/>
    <property type="match status" value="1"/>
</dbReference>
<keyword evidence="9" id="KW-1185">Reference proteome</keyword>
<dbReference type="SUPFAM" id="SSF81301">
    <property type="entry name" value="Nucleotidyltransferase"/>
    <property type="match status" value="1"/>
</dbReference>
<comment type="similarity">
    <text evidence="5">Belongs to the relA/spoT family.</text>
</comment>
<dbReference type="Pfam" id="PF02824">
    <property type="entry name" value="TGS"/>
    <property type="match status" value="1"/>
</dbReference>
<dbReference type="KEGG" id="sdr:SCD_n01104"/>
<dbReference type="OrthoDB" id="9805041at2"/>
<evidence type="ECO:0000313" key="9">
    <source>
        <dbReference type="Proteomes" id="UP000015559"/>
    </source>
</evidence>
<evidence type="ECO:0000256" key="2">
    <source>
        <dbReference type="ARBA" id="ARBA00029754"/>
    </source>
</evidence>
<protein>
    <recommendedName>
        <fullName evidence="1">GTP pyrophosphokinase</fullName>
    </recommendedName>
    <alternativeName>
        <fullName evidence="3">(p)ppGpp synthase</fullName>
    </alternativeName>
    <alternativeName>
        <fullName evidence="2">ATP:GTP 3'-pyrophosphotransferase</fullName>
    </alternativeName>
    <alternativeName>
        <fullName evidence="4">ppGpp synthase I</fullName>
    </alternativeName>
</protein>
<dbReference type="SUPFAM" id="SSF81271">
    <property type="entry name" value="TGS-like"/>
    <property type="match status" value="1"/>
</dbReference>
<dbReference type="GO" id="GO:0005886">
    <property type="term" value="C:plasma membrane"/>
    <property type="evidence" value="ECO:0007669"/>
    <property type="project" value="TreeGrafter"/>
</dbReference>
<evidence type="ECO:0000256" key="5">
    <source>
        <dbReference type="RuleBase" id="RU003847"/>
    </source>
</evidence>
<comment type="function">
    <text evidence="5">In eubacteria ppGpp (guanosine 3'-diphosphate 5'-diphosphate) is a mediator of the stringent response that coordinates a variety of cellular activities in response to changes in nutritional abundance.</text>
</comment>
<dbReference type="CDD" id="cd01668">
    <property type="entry name" value="TGS_RSH"/>
    <property type="match status" value="1"/>
</dbReference>
<dbReference type="Pfam" id="PF13291">
    <property type="entry name" value="ACT_4"/>
    <property type="match status" value="1"/>
</dbReference>
<dbReference type="Proteomes" id="UP000015559">
    <property type="component" value="Chromosome"/>
</dbReference>
<dbReference type="GO" id="GO:0042594">
    <property type="term" value="P:response to starvation"/>
    <property type="evidence" value="ECO:0007669"/>
    <property type="project" value="TreeGrafter"/>
</dbReference>
<dbReference type="PROSITE" id="PS51880">
    <property type="entry name" value="TGS"/>
    <property type="match status" value="1"/>
</dbReference>
<dbReference type="CDD" id="cd05399">
    <property type="entry name" value="NT_Rel-Spo_like"/>
    <property type="match status" value="1"/>
</dbReference>
<dbReference type="STRING" id="1163617.SCD_n01104"/>
<dbReference type="GO" id="GO:0008893">
    <property type="term" value="F:guanosine-3',5'-bis(diphosphate) 3'-diphosphatase activity"/>
    <property type="evidence" value="ECO:0007669"/>
    <property type="project" value="TreeGrafter"/>
</dbReference>
<dbReference type="PANTHER" id="PTHR21262">
    <property type="entry name" value="GUANOSINE-3',5'-BIS DIPHOSPHATE 3'-PYROPHOSPHOHYDROLASE"/>
    <property type="match status" value="1"/>
</dbReference>
<dbReference type="InterPro" id="IPR007685">
    <property type="entry name" value="RelA_SpoT"/>
</dbReference>
<proteinExistence type="inferred from homology"/>
<dbReference type="eggNOG" id="COG0317">
    <property type="taxonomic scope" value="Bacteria"/>
</dbReference>
<evidence type="ECO:0000259" key="7">
    <source>
        <dbReference type="PROSITE" id="PS51880"/>
    </source>
</evidence>
<dbReference type="Gene3D" id="3.10.20.30">
    <property type="match status" value="1"/>
</dbReference>
<dbReference type="InterPro" id="IPR012675">
    <property type="entry name" value="Beta-grasp_dom_sf"/>
</dbReference>
<dbReference type="HOGENOM" id="CLU_012300_3_0_4"/>
<dbReference type="EMBL" id="AP013066">
    <property type="protein sequence ID" value="BAN34940.1"/>
    <property type="molecule type" value="Genomic_DNA"/>
</dbReference>
<dbReference type="NCBIfam" id="TIGR00691">
    <property type="entry name" value="spoT_relA"/>
    <property type="match status" value="1"/>
</dbReference>
<dbReference type="GO" id="GO:0015969">
    <property type="term" value="P:guanosine tetraphosphate metabolic process"/>
    <property type="evidence" value="ECO:0007669"/>
    <property type="project" value="InterPro"/>
</dbReference>
<dbReference type="Gene3D" id="3.30.70.260">
    <property type="match status" value="1"/>
</dbReference>
<dbReference type="InterPro" id="IPR002912">
    <property type="entry name" value="ACT_dom"/>
</dbReference>